<keyword evidence="3" id="KW-0732">Signal</keyword>
<organism evidence="10">
    <name type="scientific">Leptolyngbya sp. NK1-12</name>
    <dbReference type="NCBI Taxonomy" id="2547451"/>
    <lineage>
        <taxon>Bacteria</taxon>
        <taxon>Bacillati</taxon>
        <taxon>Cyanobacteriota</taxon>
        <taxon>Cyanophyceae</taxon>
        <taxon>Leptolyngbyales</taxon>
        <taxon>Leptolyngbyaceae</taxon>
        <taxon>Leptolyngbya group</taxon>
        <taxon>Leptolyngbya</taxon>
    </lineage>
</organism>
<dbReference type="Pfam" id="PF00089">
    <property type="entry name" value="Trypsin"/>
    <property type="match status" value="1"/>
</dbReference>
<keyword evidence="2 6" id="KW-0645">Protease</keyword>
<evidence type="ECO:0000259" key="8">
    <source>
        <dbReference type="Pfam" id="PF00089"/>
    </source>
</evidence>
<dbReference type="PANTHER" id="PTHR15462">
    <property type="entry name" value="SERINE PROTEASE"/>
    <property type="match status" value="1"/>
</dbReference>
<dbReference type="GO" id="GO:0006508">
    <property type="term" value="P:proteolysis"/>
    <property type="evidence" value="ECO:0007669"/>
    <property type="project" value="UniProtKB-KW"/>
</dbReference>
<dbReference type="InterPro" id="IPR008256">
    <property type="entry name" value="Peptidase_S1B"/>
</dbReference>
<accession>A0AA97AJ59</accession>
<dbReference type="EMBL" id="CP053587">
    <property type="protein sequence ID" value="WNZ27420.1"/>
    <property type="molecule type" value="Genomic_DNA"/>
</dbReference>
<evidence type="ECO:0000256" key="6">
    <source>
        <dbReference type="RuleBase" id="RU004296"/>
    </source>
</evidence>
<comment type="similarity">
    <text evidence="1 6">Belongs to the peptidase S1B family.</text>
</comment>
<dbReference type="PRINTS" id="PR00839">
    <property type="entry name" value="V8PROTEASE"/>
</dbReference>
<evidence type="ECO:0000256" key="2">
    <source>
        <dbReference type="ARBA" id="ARBA00022670"/>
    </source>
</evidence>
<evidence type="ECO:0000259" key="9">
    <source>
        <dbReference type="Pfam" id="PF07705"/>
    </source>
</evidence>
<name>A0AA97AJ59_9CYAN</name>
<dbReference type="InterPro" id="IPR011635">
    <property type="entry name" value="CARDB"/>
</dbReference>
<dbReference type="InterPro" id="IPR013783">
    <property type="entry name" value="Ig-like_fold"/>
</dbReference>
<dbReference type="AlphaFoldDB" id="A0AA97AJ59"/>
<dbReference type="InterPro" id="IPR050966">
    <property type="entry name" value="Glutamyl_endopeptidase"/>
</dbReference>
<dbReference type="GO" id="GO:0004252">
    <property type="term" value="F:serine-type endopeptidase activity"/>
    <property type="evidence" value="ECO:0007669"/>
    <property type="project" value="InterPro"/>
</dbReference>
<evidence type="ECO:0000313" key="10">
    <source>
        <dbReference type="EMBL" id="WNZ27420.1"/>
    </source>
</evidence>
<dbReference type="InterPro" id="IPR001254">
    <property type="entry name" value="Trypsin_dom"/>
</dbReference>
<evidence type="ECO:0000256" key="3">
    <source>
        <dbReference type="ARBA" id="ARBA00022729"/>
    </source>
</evidence>
<dbReference type="Pfam" id="PF07705">
    <property type="entry name" value="CARDB"/>
    <property type="match status" value="1"/>
</dbReference>
<feature type="domain" description="Peptidase S1" evidence="8">
    <location>
        <begin position="56"/>
        <end position="241"/>
    </location>
</feature>
<reference evidence="10" key="1">
    <citation type="submission" date="2020-05" db="EMBL/GenBank/DDBJ databases">
        <authorList>
            <person name="Zhu T."/>
            <person name="Keshari N."/>
            <person name="Lu X."/>
        </authorList>
    </citation>
    <scope>NUCLEOTIDE SEQUENCE</scope>
    <source>
        <strain evidence="10">NK1-12</strain>
    </source>
</reference>
<feature type="region of interest" description="Disordered" evidence="7">
    <location>
        <begin position="407"/>
        <end position="427"/>
    </location>
</feature>
<evidence type="ECO:0000256" key="4">
    <source>
        <dbReference type="ARBA" id="ARBA00022801"/>
    </source>
</evidence>
<sequence length="581" mass="63007">MTSDIVGDSKGIIGLDGRQTVLNYTAYPFRTVGRILARWRGQDGQLYTADDTILSSSGTMVSSYHVLTAGHAFHNKDLGGFADVVEFIPGSGGRAISNRSATDTYAASNEWFGRAKAAWMTTFANWSTNQDLDWDLGVLTLDRNLGNHTGWLAYGYTDTLAAGTSVTATGYPGDRFDADRNGVWDNYNMSTQTGQITKLTTHQLQSTQLDYIAGNSGGPVWLNSNQTIYGVVSHSDLNAQGLAVSNDATRITKDKFDTINSWINQDNQIRRPTDRPDLVDYDRWFDTQFGRFNKLSVRSGESFSVTAYPRNNGTAPSGNFTVSFYASTDRSVTNTTGSHWLLGNANVSSLAPFNWRTVTWSGAFPAVPTGSYHIIAFFDPTNAVPEFDDSADSNQKVFAQKLTVLPTAPLSNPSPPQSTLKPGTTPSINLGSNPIVGLGSGKGGSQKGTAGTTLKALNQIRQSGQAADDSLIGSRAGVWNTIKDDWLNMAKVARGSAKADSFQLNSTTPTLIRNFRGRQGDRILVREGFDYQIDTADYGLGTRAKDTGIYQDNELIALLQDARGIRTLTANSNPRLPLNNS</sequence>
<dbReference type="SUPFAM" id="SSF50494">
    <property type="entry name" value="Trypsin-like serine proteases"/>
    <property type="match status" value="1"/>
</dbReference>
<dbReference type="Gene3D" id="2.60.40.10">
    <property type="entry name" value="Immunoglobulins"/>
    <property type="match status" value="1"/>
</dbReference>
<dbReference type="InterPro" id="IPR009003">
    <property type="entry name" value="Peptidase_S1_PA"/>
</dbReference>
<keyword evidence="5 6" id="KW-0720">Serine protease</keyword>
<evidence type="ECO:0000256" key="1">
    <source>
        <dbReference type="ARBA" id="ARBA00008764"/>
    </source>
</evidence>
<proteinExistence type="inferred from homology"/>
<keyword evidence="4 6" id="KW-0378">Hydrolase</keyword>
<dbReference type="PANTHER" id="PTHR15462:SF8">
    <property type="entry name" value="SERINE PROTEASE"/>
    <property type="match status" value="1"/>
</dbReference>
<evidence type="ECO:0000256" key="7">
    <source>
        <dbReference type="SAM" id="MobiDB-lite"/>
    </source>
</evidence>
<gene>
    <name evidence="10" type="ORF">HJG54_31555</name>
</gene>
<feature type="compositionally biased region" description="Polar residues" evidence="7">
    <location>
        <begin position="417"/>
        <end position="427"/>
    </location>
</feature>
<dbReference type="RefSeq" id="WP_316435699.1">
    <property type="nucleotide sequence ID" value="NZ_CP053587.1"/>
</dbReference>
<dbReference type="EC" id="3.4.21.-" evidence="6"/>
<dbReference type="Gene3D" id="2.40.10.10">
    <property type="entry name" value="Trypsin-like serine proteases"/>
    <property type="match status" value="2"/>
</dbReference>
<feature type="domain" description="CARDB" evidence="9">
    <location>
        <begin position="297"/>
        <end position="389"/>
    </location>
</feature>
<dbReference type="InterPro" id="IPR043504">
    <property type="entry name" value="Peptidase_S1_PA_chymotrypsin"/>
</dbReference>
<evidence type="ECO:0000256" key="5">
    <source>
        <dbReference type="ARBA" id="ARBA00022825"/>
    </source>
</evidence>
<protein>
    <recommendedName>
        <fullName evidence="6">Serine protease</fullName>
        <ecNumber evidence="6">3.4.21.-</ecNumber>
    </recommendedName>
</protein>